<keyword evidence="2" id="KW-1185">Reference proteome</keyword>
<dbReference type="RefSeq" id="WP_168088480.1">
    <property type="nucleotide sequence ID" value="NZ_BHZH01000418.1"/>
</dbReference>
<organism evidence="1 2">
    <name type="scientific">Streptomyces bohaiensis</name>
    <dbReference type="NCBI Taxonomy" id="1431344"/>
    <lineage>
        <taxon>Bacteria</taxon>
        <taxon>Bacillati</taxon>
        <taxon>Actinomycetota</taxon>
        <taxon>Actinomycetes</taxon>
        <taxon>Kitasatosporales</taxon>
        <taxon>Streptomycetaceae</taxon>
        <taxon>Streptomyces</taxon>
    </lineage>
</organism>
<protein>
    <recommendedName>
        <fullName evidence="3">WXG100 family type VII secretion target</fullName>
    </recommendedName>
</protein>
<dbReference type="Proteomes" id="UP000727056">
    <property type="component" value="Unassembled WGS sequence"/>
</dbReference>
<sequence>MTDRIAFDNASFDELKQHGAAQVEACTDIWNQVRVNLEALVAQGMVDAQIGDALEARNEEFRARAAQFRAEHEATHLSMTRAQGIGNEGGAGMVRALR</sequence>
<evidence type="ECO:0000313" key="1">
    <source>
        <dbReference type="EMBL" id="NJQ15717.1"/>
    </source>
</evidence>
<gene>
    <name evidence="1" type="ORF">HCN52_12345</name>
</gene>
<evidence type="ECO:0000313" key="2">
    <source>
        <dbReference type="Proteomes" id="UP000727056"/>
    </source>
</evidence>
<comment type="caution">
    <text evidence="1">The sequence shown here is derived from an EMBL/GenBank/DDBJ whole genome shotgun (WGS) entry which is preliminary data.</text>
</comment>
<evidence type="ECO:0008006" key="3">
    <source>
        <dbReference type="Google" id="ProtNLM"/>
    </source>
</evidence>
<reference evidence="1 2" key="1">
    <citation type="submission" date="2020-03" db="EMBL/GenBank/DDBJ databases">
        <title>Draft genome of Streptomyces sp. ventii, isolated from the Axial Seamount in the Pacific Ocean, and resequencing of the two type strains Streptomyces lonarensis strain NCL 716 and Streptomyces bohaiensis strain 11A07.</title>
        <authorList>
            <person name="Loughran R.M."/>
            <person name="Pfannmuller K.M."/>
            <person name="Wasson B.J."/>
            <person name="Deadmond M.C."/>
            <person name="Paddock B.E."/>
            <person name="Koyack M.J."/>
            <person name="Gallegos D.A."/>
            <person name="Mitchell E.A."/>
            <person name="Ushijima B."/>
            <person name="Saw J.H."/>
            <person name="Mcphail K.L."/>
            <person name="Videau P."/>
        </authorList>
    </citation>
    <scope>NUCLEOTIDE SEQUENCE [LARGE SCALE GENOMIC DNA]</scope>
    <source>
        <strain evidence="1 2">11A07</strain>
    </source>
</reference>
<name>A0ABX1CE91_9ACTN</name>
<proteinExistence type="predicted"/>
<dbReference type="EMBL" id="JAAVJC010000089">
    <property type="protein sequence ID" value="NJQ15717.1"/>
    <property type="molecule type" value="Genomic_DNA"/>
</dbReference>
<accession>A0ABX1CE91</accession>